<comment type="caution">
    <text evidence="1">The sequence shown here is derived from an EMBL/GenBank/DDBJ whole genome shotgun (WGS) entry which is preliminary data.</text>
</comment>
<organism evidence="1 2">
    <name type="scientific">Euplotes crassus</name>
    <dbReference type="NCBI Taxonomy" id="5936"/>
    <lineage>
        <taxon>Eukaryota</taxon>
        <taxon>Sar</taxon>
        <taxon>Alveolata</taxon>
        <taxon>Ciliophora</taxon>
        <taxon>Intramacronucleata</taxon>
        <taxon>Spirotrichea</taxon>
        <taxon>Hypotrichia</taxon>
        <taxon>Euplotida</taxon>
        <taxon>Euplotidae</taxon>
        <taxon>Moneuplotes</taxon>
    </lineage>
</organism>
<name>A0AAD1XQF9_EUPCR</name>
<accession>A0AAD1XQF9</accession>
<sequence length="49" mass="5501">MNHQIGVCFLTILHSGYYQDLLSNLRNLKISFKETGSVGLDSKFGKITI</sequence>
<dbReference type="EMBL" id="CAMPGE010018858">
    <property type="protein sequence ID" value="CAI2377233.1"/>
    <property type="molecule type" value="Genomic_DNA"/>
</dbReference>
<protein>
    <submittedName>
        <fullName evidence="1">Uncharacterized protein</fullName>
    </submittedName>
</protein>
<reference evidence="1" key="1">
    <citation type="submission" date="2023-07" db="EMBL/GenBank/DDBJ databases">
        <authorList>
            <consortium name="AG Swart"/>
            <person name="Singh M."/>
            <person name="Singh A."/>
            <person name="Seah K."/>
            <person name="Emmerich C."/>
        </authorList>
    </citation>
    <scope>NUCLEOTIDE SEQUENCE</scope>
    <source>
        <strain evidence="1">DP1</strain>
    </source>
</reference>
<keyword evidence="2" id="KW-1185">Reference proteome</keyword>
<dbReference type="AlphaFoldDB" id="A0AAD1XQF9"/>
<dbReference type="Proteomes" id="UP001295684">
    <property type="component" value="Unassembled WGS sequence"/>
</dbReference>
<gene>
    <name evidence="1" type="ORF">ECRASSUSDP1_LOCUS18616</name>
</gene>
<evidence type="ECO:0000313" key="2">
    <source>
        <dbReference type="Proteomes" id="UP001295684"/>
    </source>
</evidence>
<evidence type="ECO:0000313" key="1">
    <source>
        <dbReference type="EMBL" id="CAI2377233.1"/>
    </source>
</evidence>
<proteinExistence type="predicted"/>